<name>A1U7X0_MARN8</name>
<geneLocation type="plasmid" evidence="1 2">
    <name>pMAQU01</name>
</geneLocation>
<dbReference type="EMBL" id="CP000515">
    <property type="protein sequence ID" value="ABM21089.1"/>
    <property type="molecule type" value="Genomic_DNA"/>
</dbReference>
<proteinExistence type="predicted"/>
<dbReference type="Proteomes" id="UP000000998">
    <property type="component" value="Plasmid pMAQU01"/>
</dbReference>
<evidence type="ECO:0000313" key="1">
    <source>
        <dbReference type="EMBL" id="ABM21089.1"/>
    </source>
</evidence>
<evidence type="ECO:0000313" key="2">
    <source>
        <dbReference type="Proteomes" id="UP000000998"/>
    </source>
</evidence>
<dbReference type="KEGG" id="maq:Maqu_4238"/>
<gene>
    <name evidence="1" type="ordered locus">Maqu_4238</name>
</gene>
<accession>A1U7X0</accession>
<dbReference type="HOGENOM" id="CLU_1872941_0_0_6"/>
<keyword evidence="1" id="KW-0614">Plasmid</keyword>
<sequence length="136" mass="15055">MYEKFRALLGLKPVDPLAHYYDEARLPGPFDGLSGSERKAHEIAHSLLSVPVRQIFVVTGANGLSAQIAEANGDPEPPRDGWLGDLRLLIELTEATGNHFVDWAATQPGLVVFDQWNGRLRRAVIDLSHYLSPEKV</sequence>
<dbReference type="AlphaFoldDB" id="A1U7X0"/>
<organism evidence="1 2">
    <name type="scientific">Marinobacter nauticus (strain ATCC 700491 / DSM 11845 / VT8)</name>
    <name type="common">Marinobacter aquaeolei</name>
    <dbReference type="NCBI Taxonomy" id="351348"/>
    <lineage>
        <taxon>Bacteria</taxon>
        <taxon>Pseudomonadati</taxon>
        <taxon>Pseudomonadota</taxon>
        <taxon>Gammaproteobacteria</taxon>
        <taxon>Pseudomonadales</taxon>
        <taxon>Marinobacteraceae</taxon>
        <taxon>Marinobacter</taxon>
    </lineage>
</organism>
<protein>
    <submittedName>
        <fullName evidence="1">Uncharacterized protein</fullName>
    </submittedName>
</protein>
<reference evidence="2" key="1">
    <citation type="journal article" date="2011" name="Appl. Environ. Microbiol.">
        <title>Genomic potential of Marinobacter aquaeolei, a biogeochemical 'opportunitroph'.</title>
        <authorList>
            <person name="Singer E."/>
            <person name="Webb E.A."/>
            <person name="Nelson W.C."/>
            <person name="Heidelberg J.F."/>
            <person name="Ivanova N."/>
            <person name="Pati A."/>
            <person name="Edwards K.J."/>
        </authorList>
    </citation>
    <scope>NUCLEOTIDE SEQUENCE [LARGE SCALE GENOMIC DNA]</scope>
    <source>
        <strain evidence="2">ATCC 700491 / DSM 11845 / VT8</strain>
    </source>
</reference>